<dbReference type="PANTHER" id="PTHR35784">
    <property type="entry name" value="MEDIATOR OF RNA POLYMERASE II TRANSCRIPTION SUBUNIT 5"/>
    <property type="match status" value="1"/>
</dbReference>
<evidence type="ECO:0000256" key="10">
    <source>
        <dbReference type="RuleBase" id="RU364142"/>
    </source>
</evidence>
<sequence length="1023" mass="112052">MLPDMASSEQWRTFVQRCLAHRVDVDEFKGLSKLMQVRSPLKEKDLLDLLLGARSASSIAWDPLLPVYVDGLCKIGQVKASSALNCLLAHSSIRGKSETPRKASTLMTDIKVIQDVMLSISSGLVPKRIAEAAELYDAAVEWITAVVEWHNNSILQQGGGLMSCPDAVSLFESLGILLAALSGTSKGLEVLSSDYHQGLKTKLGQALTSYVPLCVDVSLPLRHRLDALQKEFNLYGEQPSKQLDHPAIEGMNVGALQFEASVMDGPVINTRAGLYVYLNSMLVGRPLVDDSMLINYLTNRYEGHQEVLVEEITTAAFDVLSNGVNRNESSRTMFLFRTFLVNKLPAFFAAMTAASMVPIPMEMCITQALNRLDPNAFPSFSQMFSMQGNSILSDARQEFLFACASHRLIQESSIERLLGENPMQTVPVGGPYQKDDLISQIHNNPERAEQLIGEIESMEGNAGAIVGAITEVMYSLCNQKETMTLKNICNSLSRRPQALDVILLFRTTKQVVQPLCALLDSWHWDEDQSENQPVYDEFGSILLLVLVFKYRYDLSPADIGISSTDSFLLKLLDRGSCSQKLSELSEKQNKDLGAWIAALFIAEGINEETMSTCSPQEFYMLVATLFDQSLGVCESEKMDFETLKGGFEYLLEPFLLPSLVVALIWLGNHIWQSETEPEIPLKTLYSLVKPSSISGEAQAIHKTVLNITARPLEEQLKDVRTRHQARQNIDKISDIKPILDTLDPYLSFRRVGSCHRSELEVWAAPTAGGFPGSIRSTLQSLVLWSTGSGISMQPQSYTHRQLLAGIRILGAARILGALIDELKQQTEAGSGDLALDVAAAMVCAPMAESFAVDQNICHPVDPTKESLPRCAILTLRDALTLQHDNVPKISEKDPLRAEVIVRLWRRVSVLAAPPSQVSNIDVSNIIQNMELGVEGQDRMDLEHTGAGAGGNAVGDDDPENLNQMLDKAAAAAAAGMDGGVGVGQDMRLDAGVSGMDAIDDVLNAADMAVGNPEFLDLDMEGMF</sequence>
<evidence type="ECO:0000256" key="1">
    <source>
        <dbReference type="ARBA" id="ARBA00004123"/>
    </source>
</evidence>
<dbReference type="EMBL" id="JAPQKN010000001">
    <property type="protein sequence ID" value="KAJ5176356.1"/>
    <property type="molecule type" value="Genomic_DNA"/>
</dbReference>
<comment type="subcellular location">
    <subcellularLocation>
        <location evidence="1 10">Nucleus</location>
    </subcellularLocation>
</comment>
<evidence type="ECO:0000256" key="9">
    <source>
        <dbReference type="ARBA" id="ARBA00031256"/>
    </source>
</evidence>
<proteinExistence type="inferred from homology"/>
<evidence type="ECO:0000313" key="11">
    <source>
        <dbReference type="EMBL" id="KAJ5176356.1"/>
    </source>
</evidence>
<evidence type="ECO:0000256" key="5">
    <source>
        <dbReference type="ARBA" id="ARBA00023159"/>
    </source>
</evidence>
<reference evidence="11" key="1">
    <citation type="submission" date="2022-11" db="EMBL/GenBank/DDBJ databases">
        <authorList>
            <person name="Petersen C."/>
        </authorList>
    </citation>
    <scope>NUCLEOTIDE SEQUENCE</scope>
    <source>
        <strain evidence="11">IBT 26290</strain>
    </source>
</reference>
<keyword evidence="5 10" id="KW-0010">Activator</keyword>
<evidence type="ECO:0000256" key="3">
    <source>
        <dbReference type="ARBA" id="ARBA00020628"/>
    </source>
</evidence>
<comment type="caution">
    <text evidence="11">The sequence shown here is derived from an EMBL/GenBank/DDBJ whole genome shotgun (WGS) entry which is preliminary data.</text>
</comment>
<name>A0A9W9IIM6_9EURO</name>
<dbReference type="InterPro" id="IPR014801">
    <property type="entry name" value="Mediator_Med5_fun"/>
</dbReference>
<dbReference type="Proteomes" id="UP001149163">
    <property type="component" value="Unassembled WGS sequence"/>
</dbReference>
<comment type="subunit">
    <text evidence="10">Component of the Mediator complex.</text>
</comment>
<organism evidence="11 12">
    <name type="scientific">Penicillium canariense</name>
    <dbReference type="NCBI Taxonomy" id="189055"/>
    <lineage>
        <taxon>Eukaryota</taxon>
        <taxon>Fungi</taxon>
        <taxon>Dikarya</taxon>
        <taxon>Ascomycota</taxon>
        <taxon>Pezizomycotina</taxon>
        <taxon>Eurotiomycetes</taxon>
        <taxon>Eurotiomycetidae</taxon>
        <taxon>Eurotiales</taxon>
        <taxon>Aspergillaceae</taxon>
        <taxon>Penicillium</taxon>
    </lineage>
</organism>
<keyword evidence="6 10" id="KW-0804">Transcription</keyword>
<keyword evidence="12" id="KW-1185">Reference proteome</keyword>
<keyword evidence="7 10" id="KW-0539">Nucleus</keyword>
<comment type="similarity">
    <text evidence="2 10">Belongs to the Mediator complex subunit 5 family.</text>
</comment>
<protein>
    <recommendedName>
        <fullName evidence="3 10">Mediator of RNA polymerase II transcription subunit 5</fullName>
    </recommendedName>
    <alternativeName>
        <fullName evidence="9 10">Mediator complex subunit 5</fullName>
    </alternativeName>
</protein>
<dbReference type="PANTHER" id="PTHR35784:SF1">
    <property type="entry name" value="MEDIATOR OF RNA POLYMERASE II TRANSCRIPTION SUBUNIT 5"/>
    <property type="match status" value="1"/>
</dbReference>
<dbReference type="OrthoDB" id="5322661at2759"/>
<dbReference type="GO" id="GO:0016592">
    <property type="term" value="C:mediator complex"/>
    <property type="evidence" value="ECO:0007669"/>
    <property type="project" value="InterPro"/>
</dbReference>
<accession>A0A9W9IIM6</accession>
<comment type="function">
    <text evidence="8 10">Component of the Mediator complex, a coactivator involved in the regulated transcription of nearly all RNA polymerase II-dependent genes. Mediator functions as a bridge to convey information from gene-specific regulatory proteins to the basal RNA polymerase II transcription machinery. Mediator is recruited to promoters by direct interactions with regulatory proteins and serves as a scaffold for the assembly of a functional preinitiation complex with RNA polymerase II and the general transcription factors.</text>
</comment>
<keyword evidence="4 10" id="KW-0805">Transcription regulation</keyword>
<evidence type="ECO:0000256" key="6">
    <source>
        <dbReference type="ARBA" id="ARBA00023163"/>
    </source>
</evidence>
<evidence type="ECO:0000313" key="12">
    <source>
        <dbReference type="Proteomes" id="UP001149163"/>
    </source>
</evidence>
<dbReference type="GO" id="GO:0006357">
    <property type="term" value="P:regulation of transcription by RNA polymerase II"/>
    <property type="evidence" value="ECO:0007669"/>
    <property type="project" value="InterPro"/>
</dbReference>
<dbReference type="Pfam" id="PF08689">
    <property type="entry name" value="Med5"/>
    <property type="match status" value="1"/>
</dbReference>
<evidence type="ECO:0000256" key="4">
    <source>
        <dbReference type="ARBA" id="ARBA00023015"/>
    </source>
</evidence>
<gene>
    <name evidence="10" type="primary">MED5</name>
    <name evidence="11" type="ORF">N7482_002233</name>
</gene>
<reference evidence="11" key="2">
    <citation type="journal article" date="2023" name="IMA Fungus">
        <title>Comparative genomic study of the Penicillium genus elucidates a diverse pangenome and 15 lateral gene transfer events.</title>
        <authorList>
            <person name="Petersen C."/>
            <person name="Sorensen T."/>
            <person name="Nielsen M.R."/>
            <person name="Sondergaard T.E."/>
            <person name="Sorensen J.L."/>
            <person name="Fitzpatrick D.A."/>
            <person name="Frisvad J.C."/>
            <person name="Nielsen K.L."/>
        </authorList>
    </citation>
    <scope>NUCLEOTIDE SEQUENCE</scope>
    <source>
        <strain evidence="11">IBT 26290</strain>
    </source>
</reference>
<dbReference type="AlphaFoldDB" id="A0A9W9IIM6"/>
<evidence type="ECO:0000256" key="8">
    <source>
        <dbReference type="ARBA" id="ARBA00025687"/>
    </source>
</evidence>
<evidence type="ECO:0000256" key="7">
    <source>
        <dbReference type="ARBA" id="ARBA00023242"/>
    </source>
</evidence>
<evidence type="ECO:0000256" key="2">
    <source>
        <dbReference type="ARBA" id="ARBA00008782"/>
    </source>
</evidence>
<dbReference type="GO" id="GO:0003712">
    <property type="term" value="F:transcription coregulator activity"/>
    <property type="evidence" value="ECO:0007669"/>
    <property type="project" value="InterPro"/>
</dbReference>